<sequence>MSGNSSRPDPLSSLWAYFAYELRRHREQRGLGQEQLGQALYTPRANISHYETMIRRPGAEFARQLDEYFGTDRHFQLLWEHARRQHLSDWLREYVAHEDRAIEIKVFQTFFIPGLLQIEPYARAALAAGEIKDPGDLVAARLARQAILHRDGPPPPILWVLLDEAAISRPFGGAAVMRDQLAHLLKVGELPDVTIQIVPASTGYHEGMTGGFQILTLDDGEIAYAEAQLGGRLIEGEAELRRLRRRYDKIRSRALPVDSSHRMIASAMEALQ</sequence>
<dbReference type="InterPro" id="IPR043917">
    <property type="entry name" value="DUF5753"/>
</dbReference>
<organism evidence="2 3">
    <name type="scientific">Actinomadura alba</name>
    <dbReference type="NCBI Taxonomy" id="406431"/>
    <lineage>
        <taxon>Bacteria</taxon>
        <taxon>Bacillati</taxon>
        <taxon>Actinomycetota</taxon>
        <taxon>Actinomycetes</taxon>
        <taxon>Streptosporangiales</taxon>
        <taxon>Thermomonosporaceae</taxon>
        <taxon>Actinomadura</taxon>
    </lineage>
</organism>
<dbReference type="Pfam" id="PF19054">
    <property type="entry name" value="DUF5753"/>
    <property type="match status" value="1"/>
</dbReference>
<gene>
    <name evidence="2" type="ORF">HKK74_13540</name>
</gene>
<dbReference type="InterPro" id="IPR010982">
    <property type="entry name" value="Lambda_DNA-bd_dom_sf"/>
</dbReference>
<evidence type="ECO:0000313" key="3">
    <source>
        <dbReference type="Proteomes" id="UP000805614"/>
    </source>
</evidence>
<name>A0ABR7LNU2_9ACTN</name>
<protein>
    <submittedName>
        <fullName evidence="2">Helix-turn-helix transcriptional regulator</fullName>
    </submittedName>
</protein>
<reference evidence="2 3" key="1">
    <citation type="submission" date="2020-06" db="EMBL/GenBank/DDBJ databases">
        <title>Actinomadura xiongansis sp. nov., isolated from soil of Baiyangdian.</title>
        <authorList>
            <person name="Zhang X."/>
        </authorList>
    </citation>
    <scope>NUCLEOTIDE SEQUENCE [LARGE SCALE GENOMIC DNA]</scope>
    <source>
        <strain evidence="2 3">HBUM206468</strain>
    </source>
</reference>
<dbReference type="SMART" id="SM00530">
    <property type="entry name" value="HTH_XRE"/>
    <property type="match status" value="1"/>
</dbReference>
<keyword evidence="3" id="KW-1185">Reference proteome</keyword>
<dbReference type="InterPro" id="IPR001387">
    <property type="entry name" value="Cro/C1-type_HTH"/>
</dbReference>
<accession>A0ABR7LNU2</accession>
<dbReference type="RefSeq" id="WP_187243525.1">
    <property type="nucleotide sequence ID" value="NZ_BAAAOK010000009.1"/>
</dbReference>
<dbReference type="Gene3D" id="1.10.260.40">
    <property type="entry name" value="lambda repressor-like DNA-binding domains"/>
    <property type="match status" value="1"/>
</dbReference>
<dbReference type="PROSITE" id="PS50943">
    <property type="entry name" value="HTH_CROC1"/>
    <property type="match status" value="1"/>
</dbReference>
<proteinExistence type="predicted"/>
<evidence type="ECO:0000259" key="1">
    <source>
        <dbReference type="PROSITE" id="PS50943"/>
    </source>
</evidence>
<dbReference type="CDD" id="cd00093">
    <property type="entry name" value="HTH_XRE"/>
    <property type="match status" value="1"/>
</dbReference>
<evidence type="ECO:0000313" key="2">
    <source>
        <dbReference type="EMBL" id="MBC6466520.1"/>
    </source>
</evidence>
<dbReference type="Proteomes" id="UP000805614">
    <property type="component" value="Unassembled WGS sequence"/>
</dbReference>
<dbReference type="Pfam" id="PF13560">
    <property type="entry name" value="HTH_31"/>
    <property type="match status" value="1"/>
</dbReference>
<comment type="caution">
    <text evidence="2">The sequence shown here is derived from an EMBL/GenBank/DDBJ whole genome shotgun (WGS) entry which is preliminary data.</text>
</comment>
<dbReference type="EMBL" id="JABVEC010000008">
    <property type="protein sequence ID" value="MBC6466520.1"/>
    <property type="molecule type" value="Genomic_DNA"/>
</dbReference>
<feature type="domain" description="HTH cro/C1-type" evidence="1">
    <location>
        <begin position="22"/>
        <end position="76"/>
    </location>
</feature>
<dbReference type="SUPFAM" id="SSF47413">
    <property type="entry name" value="lambda repressor-like DNA-binding domains"/>
    <property type="match status" value="1"/>
</dbReference>